<comment type="similarity">
    <text evidence="2">Belongs to the KdsA family.</text>
</comment>
<feature type="region of interest" description="Disordered" evidence="7">
    <location>
        <begin position="232"/>
        <end position="253"/>
    </location>
</feature>
<comment type="catalytic activity">
    <reaction evidence="6">
        <text>D-arabinose 5-phosphate + phosphoenolpyruvate + H2O = 3-deoxy-alpha-D-manno-2-octulosonate-8-phosphate + phosphate</text>
        <dbReference type="Rhea" id="RHEA:14053"/>
        <dbReference type="ChEBI" id="CHEBI:15377"/>
        <dbReference type="ChEBI" id="CHEBI:43474"/>
        <dbReference type="ChEBI" id="CHEBI:57693"/>
        <dbReference type="ChEBI" id="CHEBI:58702"/>
        <dbReference type="ChEBI" id="CHEBI:85985"/>
        <dbReference type="EC" id="2.5.1.55"/>
    </reaction>
</comment>
<dbReference type="EnsemblPlants" id="OGLUM12G07310.7">
    <property type="protein sequence ID" value="OGLUM12G07310.7"/>
    <property type="gene ID" value="OGLUM12G07310"/>
</dbReference>
<dbReference type="AlphaFoldDB" id="A0A0E0BQF5"/>
<dbReference type="SUPFAM" id="SSF51569">
    <property type="entry name" value="Aldolase"/>
    <property type="match status" value="1"/>
</dbReference>
<dbReference type="Proteomes" id="UP000026961">
    <property type="component" value="Chromosome 12"/>
</dbReference>
<dbReference type="GO" id="GO:0005737">
    <property type="term" value="C:cytoplasm"/>
    <property type="evidence" value="ECO:0007669"/>
    <property type="project" value="UniProtKB-SubCell"/>
</dbReference>
<evidence type="ECO:0000256" key="2">
    <source>
        <dbReference type="ARBA" id="ARBA00010499"/>
    </source>
</evidence>
<evidence type="ECO:0000313" key="9">
    <source>
        <dbReference type="EnsemblPlants" id="OGLUM12G07310.7"/>
    </source>
</evidence>
<name>A0A0E0BQF5_9ORYZ</name>
<accession>A0A0E0BQF5</accession>
<dbReference type="Pfam" id="PF00793">
    <property type="entry name" value="DAHP_synth_1"/>
    <property type="match status" value="1"/>
</dbReference>
<reference evidence="9" key="2">
    <citation type="submission" date="2018-05" db="EMBL/GenBank/DDBJ databases">
        <title>OgluRS3 (Oryza glumaepatula Reference Sequence Version 3).</title>
        <authorList>
            <person name="Zhang J."/>
            <person name="Kudrna D."/>
            <person name="Lee S."/>
            <person name="Talag J."/>
            <person name="Welchert J."/>
            <person name="Wing R.A."/>
        </authorList>
    </citation>
    <scope>NUCLEOTIDE SEQUENCE [LARGE SCALE GENOMIC DNA]</scope>
</reference>
<keyword evidence="4" id="KW-0963">Cytoplasm</keyword>
<comment type="subcellular location">
    <subcellularLocation>
        <location evidence="1">Cytoplasm</location>
    </subcellularLocation>
</comment>
<protein>
    <recommendedName>
        <fullName evidence="3">3-deoxy-8-phosphooctulonate synthase</fullName>
        <ecNumber evidence="3">2.5.1.55</ecNumber>
    </recommendedName>
</protein>
<dbReference type="InterPro" id="IPR013785">
    <property type="entry name" value="Aldolase_TIM"/>
</dbReference>
<evidence type="ECO:0000256" key="5">
    <source>
        <dbReference type="ARBA" id="ARBA00022679"/>
    </source>
</evidence>
<keyword evidence="5" id="KW-0808">Transferase</keyword>
<keyword evidence="10" id="KW-1185">Reference proteome</keyword>
<evidence type="ECO:0000256" key="4">
    <source>
        <dbReference type="ARBA" id="ARBA00022490"/>
    </source>
</evidence>
<dbReference type="InterPro" id="IPR006269">
    <property type="entry name" value="KDO8P_synthase"/>
</dbReference>
<dbReference type="Gene3D" id="3.20.20.70">
    <property type="entry name" value="Aldolase class I"/>
    <property type="match status" value="1"/>
</dbReference>
<dbReference type="HOGENOM" id="CLU_1051183_0_0_1"/>
<evidence type="ECO:0000256" key="3">
    <source>
        <dbReference type="ARBA" id="ARBA00012693"/>
    </source>
</evidence>
<feature type="compositionally biased region" description="Low complexity" evidence="7">
    <location>
        <begin position="237"/>
        <end position="249"/>
    </location>
</feature>
<organism evidence="9">
    <name type="scientific">Oryza glumipatula</name>
    <dbReference type="NCBI Taxonomy" id="40148"/>
    <lineage>
        <taxon>Eukaryota</taxon>
        <taxon>Viridiplantae</taxon>
        <taxon>Streptophyta</taxon>
        <taxon>Embryophyta</taxon>
        <taxon>Tracheophyta</taxon>
        <taxon>Spermatophyta</taxon>
        <taxon>Magnoliopsida</taxon>
        <taxon>Liliopsida</taxon>
        <taxon>Poales</taxon>
        <taxon>Poaceae</taxon>
        <taxon>BOP clade</taxon>
        <taxon>Oryzoideae</taxon>
        <taxon>Oryzeae</taxon>
        <taxon>Oryzinae</taxon>
        <taxon>Oryza</taxon>
    </lineage>
</organism>
<evidence type="ECO:0000256" key="6">
    <source>
        <dbReference type="ARBA" id="ARBA00049112"/>
    </source>
</evidence>
<dbReference type="InterPro" id="IPR006218">
    <property type="entry name" value="DAHP1/KDSA"/>
</dbReference>
<evidence type="ECO:0000259" key="8">
    <source>
        <dbReference type="Pfam" id="PF00793"/>
    </source>
</evidence>
<dbReference type="GO" id="GO:0008676">
    <property type="term" value="F:3-deoxy-8-phosphooctulonate synthase activity"/>
    <property type="evidence" value="ECO:0007669"/>
    <property type="project" value="UniProtKB-EC"/>
</dbReference>
<evidence type="ECO:0000256" key="7">
    <source>
        <dbReference type="SAM" id="MobiDB-lite"/>
    </source>
</evidence>
<reference evidence="9" key="1">
    <citation type="submission" date="2015-04" db="UniProtKB">
        <authorList>
            <consortium name="EnsemblPlants"/>
        </authorList>
    </citation>
    <scope>IDENTIFICATION</scope>
</reference>
<dbReference type="Gramene" id="OGLUM12G07310.7">
    <property type="protein sequence ID" value="OGLUM12G07310.7"/>
    <property type="gene ID" value="OGLUM12G07310"/>
</dbReference>
<proteinExistence type="inferred from homology"/>
<evidence type="ECO:0000313" key="10">
    <source>
        <dbReference type="Proteomes" id="UP000026961"/>
    </source>
</evidence>
<dbReference type="EC" id="2.5.1.55" evidence="3"/>
<sequence length="265" mass="27828">MDASSVALYGQLKAAQPFFLLAGPNVIESEEHVLKMAKHIKGITTKLGLPLVFKSSFDKANRTSSKSFRGPGLEEGLKSFGSVPMGTEIAVVPNISEDLAEISKKMMDLAAQLRALAAHRASGLSQGCQTIIPACGILAFTGAHLQTARKSAATSGDVAPWQPVADSLLYSVVPTTMARDGLQAPSTDGGSANGWCMAGASVGNFVAAHACAAWLTIQGRWEWRSATTWRQRDSWRGASASSGNGANSGCDRFNLAQEGSDVRTA</sequence>
<evidence type="ECO:0000256" key="1">
    <source>
        <dbReference type="ARBA" id="ARBA00004496"/>
    </source>
</evidence>
<feature type="domain" description="DAHP synthetase I/KDSA" evidence="8">
    <location>
        <begin position="16"/>
        <end position="96"/>
    </location>
</feature>
<dbReference type="PANTHER" id="PTHR21057">
    <property type="entry name" value="PHOSPHO-2-DEHYDRO-3-DEOXYHEPTONATE ALDOLASE"/>
    <property type="match status" value="1"/>
</dbReference>